<keyword evidence="3" id="KW-1185">Reference proteome</keyword>
<dbReference type="EMBL" id="CM007383">
    <property type="protein sequence ID" value="ONK76162.1"/>
    <property type="molecule type" value="Genomic_DNA"/>
</dbReference>
<reference evidence="3" key="1">
    <citation type="journal article" date="2017" name="Nat. Commun.">
        <title>The asparagus genome sheds light on the origin and evolution of a young Y chromosome.</title>
        <authorList>
            <person name="Harkess A."/>
            <person name="Zhou J."/>
            <person name="Xu C."/>
            <person name="Bowers J.E."/>
            <person name="Van der Hulst R."/>
            <person name="Ayyampalayam S."/>
            <person name="Mercati F."/>
            <person name="Riccardi P."/>
            <person name="McKain M.R."/>
            <person name="Kakrana A."/>
            <person name="Tang H."/>
            <person name="Ray J."/>
            <person name="Groenendijk J."/>
            <person name="Arikit S."/>
            <person name="Mathioni S.M."/>
            <person name="Nakano M."/>
            <person name="Shan H."/>
            <person name="Telgmann-Rauber A."/>
            <person name="Kanno A."/>
            <person name="Yue Z."/>
            <person name="Chen H."/>
            <person name="Li W."/>
            <person name="Chen Y."/>
            <person name="Xu X."/>
            <person name="Zhang Y."/>
            <person name="Luo S."/>
            <person name="Chen H."/>
            <person name="Gao J."/>
            <person name="Mao Z."/>
            <person name="Pires J.C."/>
            <person name="Luo M."/>
            <person name="Kudrna D."/>
            <person name="Wing R.A."/>
            <person name="Meyers B.C."/>
            <person name="Yi K."/>
            <person name="Kong H."/>
            <person name="Lavrijsen P."/>
            <person name="Sunseri F."/>
            <person name="Falavigna A."/>
            <person name="Ye Y."/>
            <person name="Leebens-Mack J.H."/>
            <person name="Chen G."/>
        </authorList>
    </citation>
    <scope>NUCLEOTIDE SEQUENCE [LARGE SCALE GENOMIC DNA]</scope>
    <source>
        <strain evidence="3">cv. DH0086</strain>
    </source>
</reference>
<evidence type="ECO:0000313" key="2">
    <source>
        <dbReference type="EMBL" id="ONK76162.1"/>
    </source>
</evidence>
<name>A0A5P1FDH4_ASPOF</name>
<dbReference type="Gene3D" id="3.30.559.10">
    <property type="entry name" value="Chloramphenicol acetyltransferase-like domain"/>
    <property type="match status" value="3"/>
</dbReference>
<evidence type="ECO:0000256" key="1">
    <source>
        <dbReference type="ARBA" id="ARBA00022679"/>
    </source>
</evidence>
<dbReference type="PANTHER" id="PTHR31896">
    <property type="entry name" value="FAMILY REGULATORY PROTEIN, PUTATIVE (AFU_ORTHOLOGUE AFUA_3G14730)-RELATED"/>
    <property type="match status" value="1"/>
</dbReference>
<protein>
    <recommendedName>
        <fullName evidence="4">Acetyltransferase</fullName>
    </recommendedName>
</protein>
<proteinExistence type="predicted"/>
<dbReference type="OMA" id="GWVEAWI"/>
<accession>A0A5P1FDH4</accession>
<dbReference type="InterPro" id="IPR023213">
    <property type="entry name" value="CAT-like_dom_sf"/>
</dbReference>
<dbReference type="PANTHER" id="PTHR31896:SF43">
    <property type="entry name" value="PROTEIN ENHANCED PSEUDOMONAS SUSCEPTIBILITY 1"/>
    <property type="match status" value="1"/>
</dbReference>
<keyword evidence="1" id="KW-0808">Transferase</keyword>
<dbReference type="Proteomes" id="UP000243459">
    <property type="component" value="Chromosome 3"/>
</dbReference>
<evidence type="ECO:0000313" key="3">
    <source>
        <dbReference type="Proteomes" id="UP000243459"/>
    </source>
</evidence>
<evidence type="ECO:0008006" key="4">
    <source>
        <dbReference type="Google" id="ProtNLM"/>
    </source>
</evidence>
<dbReference type="Pfam" id="PF02458">
    <property type="entry name" value="Transferase"/>
    <property type="match status" value="1"/>
</dbReference>
<organism evidence="2 3">
    <name type="scientific">Asparagus officinalis</name>
    <name type="common">Garden asparagus</name>
    <dbReference type="NCBI Taxonomy" id="4686"/>
    <lineage>
        <taxon>Eukaryota</taxon>
        <taxon>Viridiplantae</taxon>
        <taxon>Streptophyta</taxon>
        <taxon>Embryophyta</taxon>
        <taxon>Tracheophyta</taxon>
        <taxon>Spermatophyta</taxon>
        <taxon>Magnoliopsida</taxon>
        <taxon>Liliopsida</taxon>
        <taxon>Asparagales</taxon>
        <taxon>Asparagaceae</taxon>
        <taxon>Asparagoideae</taxon>
        <taxon>Asparagus</taxon>
    </lineage>
</organism>
<dbReference type="GO" id="GO:0016740">
    <property type="term" value="F:transferase activity"/>
    <property type="evidence" value="ECO:0007669"/>
    <property type="project" value="UniProtKB-KW"/>
</dbReference>
<sequence>MGDAGVTIISKQIVQPSPKTDGGGGVFNRRIHLTPWDLKMLPFQYIQKGILFHNPTHSPISSPPFQASATSNRFRATKTVRSPSLSIAPAKAPSSFTPPLLTSPYLTSKPLVTELADGIFIACSLNHSAADGTTFWQFFKTWSTICRNDFIGSPPEFDRWFPDSIPRPIHLPFKDHREFIRGTRPRNLGECTFSFSAENIKKLKDQARPGKISSLQALLAHVWRSMTRASGLQVEKEPPLPETYVGNSLHAATAKASAGEIQSNGLGWTALRLKEAIAAESEASAICGWVEAWIKNPSFLCLDLFTPGSLYVSGSPRFDVYGNDFGWGKPVAVRTGPGNKVDGRLELDQGREEGGVDIEICSTVEVLSSLISDGEFTNLVS</sequence>
<dbReference type="AlphaFoldDB" id="A0A5P1FDH4"/>
<dbReference type="InterPro" id="IPR051283">
    <property type="entry name" value="Sec_Metabolite_Acyltrans"/>
</dbReference>
<gene>
    <name evidence="2" type="ORF">A4U43_C03F24590</name>
</gene>
<dbReference type="Gramene" id="ONK76162">
    <property type="protein sequence ID" value="ONK76162"/>
    <property type="gene ID" value="A4U43_C03F24590"/>
</dbReference>